<evidence type="ECO:0000256" key="5">
    <source>
        <dbReference type="ARBA" id="ARBA00022692"/>
    </source>
</evidence>
<feature type="transmembrane region" description="Helical" evidence="8">
    <location>
        <begin position="66"/>
        <end position="87"/>
    </location>
</feature>
<keyword evidence="10" id="KW-1185">Reference proteome</keyword>
<comment type="similarity">
    <text evidence="2">Belongs to the autoinducer-2 exporter (AI-2E) (TC 2.A.86) family.</text>
</comment>
<organism evidence="9 10">
    <name type="scientific">Dyella japonica</name>
    <dbReference type="NCBI Taxonomy" id="231455"/>
    <lineage>
        <taxon>Bacteria</taxon>
        <taxon>Pseudomonadati</taxon>
        <taxon>Pseudomonadota</taxon>
        <taxon>Gammaproteobacteria</taxon>
        <taxon>Lysobacterales</taxon>
        <taxon>Rhodanobacteraceae</taxon>
        <taxon>Dyella</taxon>
    </lineage>
</organism>
<dbReference type="Proteomes" id="UP001549184">
    <property type="component" value="Unassembled WGS sequence"/>
</dbReference>
<accession>A0ABV2JTS6</accession>
<keyword evidence="3" id="KW-0813">Transport</keyword>
<comment type="subcellular location">
    <subcellularLocation>
        <location evidence="1">Cell membrane</location>
        <topology evidence="1">Multi-pass membrane protein</topology>
    </subcellularLocation>
</comment>
<feature type="transmembrane region" description="Helical" evidence="8">
    <location>
        <begin position="185"/>
        <end position="204"/>
    </location>
</feature>
<dbReference type="PANTHER" id="PTHR21716">
    <property type="entry name" value="TRANSMEMBRANE PROTEIN"/>
    <property type="match status" value="1"/>
</dbReference>
<proteinExistence type="inferred from homology"/>
<keyword evidence="7 8" id="KW-0472">Membrane</keyword>
<feature type="transmembrane region" description="Helical" evidence="8">
    <location>
        <begin position="244"/>
        <end position="272"/>
    </location>
</feature>
<evidence type="ECO:0000256" key="1">
    <source>
        <dbReference type="ARBA" id="ARBA00004651"/>
    </source>
</evidence>
<evidence type="ECO:0000256" key="8">
    <source>
        <dbReference type="SAM" id="Phobius"/>
    </source>
</evidence>
<keyword evidence="5 8" id="KW-0812">Transmembrane</keyword>
<feature type="transmembrane region" description="Helical" evidence="8">
    <location>
        <begin position="343"/>
        <end position="368"/>
    </location>
</feature>
<name>A0ABV2JTS6_9GAMM</name>
<evidence type="ECO:0000256" key="2">
    <source>
        <dbReference type="ARBA" id="ARBA00009773"/>
    </source>
</evidence>
<reference evidence="9 10" key="1">
    <citation type="submission" date="2024-06" db="EMBL/GenBank/DDBJ databases">
        <title>Sorghum-associated microbial communities from plants grown in Nebraska, USA.</title>
        <authorList>
            <person name="Schachtman D."/>
        </authorList>
    </citation>
    <scope>NUCLEOTIDE SEQUENCE [LARGE SCALE GENOMIC DNA]</scope>
    <source>
        <strain evidence="9 10">1073</strain>
    </source>
</reference>
<evidence type="ECO:0000256" key="7">
    <source>
        <dbReference type="ARBA" id="ARBA00023136"/>
    </source>
</evidence>
<keyword evidence="6 8" id="KW-1133">Transmembrane helix</keyword>
<evidence type="ECO:0000256" key="4">
    <source>
        <dbReference type="ARBA" id="ARBA00022475"/>
    </source>
</evidence>
<sequence>MSSQDPTLPAASASQRAMVIIALACVLALLYFGREVLVPIILALFLSLLMAPWVRLYRRIGFGHGASVMIAVVALVVVVTGMTGMLGSQVVHVARSLPQYEATIHTKVQSLRAETLGRLDMLQGELGKVIDESGQGTAPASAGTAASFGTPPYLTNAPVAPKPAQAATKSTSAPVGVITRVLSTAWVPLETAGIVLVVLIFVLLEHESLRDRFIRLAGGADLRATTAAINDAGERLSRFFISTFSVNFGVGVAIWLGLTVIGVPSALLWGLLTAAMRFVPYVGVWLVAAVVSLFAAAVAPGWSLLLMTVVLYLVVEIIVSQLIEPFLYGHTTGLSPLAVVVAAIFWSGLWGPIGLLMSTPLTLCLVVAGRHVKALDLLNILLGDTPALTIPQRVYQRALSGDAGEILSEARDFLKRKSFAAYCDGVLLPALQLARIDLAGGAISSEQQMLVKRAIVTVVETLDSHESKWTRWRRRTSVLESVSIGRSLRQHREDAFGRWQGPLAVQPCSVVLCIGLGSVANDLATELLTRILRDLHIDARHLSVEDFLAFDAQQHPELTPNAVSMVYVVSTDPTKERGAFDDAVTLAHSRIPQACIVGVCFPEPLATTDTPLPVNAEVNEIVNSLEQAAQQAIARFPEGGSLPDVPGRSPPISA</sequence>
<comment type="caution">
    <text evidence="9">The sequence shown here is derived from an EMBL/GenBank/DDBJ whole genome shotgun (WGS) entry which is preliminary data.</text>
</comment>
<dbReference type="Pfam" id="PF01594">
    <property type="entry name" value="AI-2E_transport"/>
    <property type="match status" value="2"/>
</dbReference>
<evidence type="ECO:0000256" key="3">
    <source>
        <dbReference type="ARBA" id="ARBA00022448"/>
    </source>
</evidence>
<dbReference type="EMBL" id="JBEPMU010000002">
    <property type="protein sequence ID" value="MET3651700.1"/>
    <property type="molecule type" value="Genomic_DNA"/>
</dbReference>
<feature type="transmembrane region" description="Helical" evidence="8">
    <location>
        <begin position="12"/>
        <end position="30"/>
    </location>
</feature>
<feature type="transmembrane region" description="Helical" evidence="8">
    <location>
        <begin position="36"/>
        <end position="54"/>
    </location>
</feature>
<keyword evidence="4" id="KW-1003">Cell membrane</keyword>
<dbReference type="InterPro" id="IPR002549">
    <property type="entry name" value="AI-2E-like"/>
</dbReference>
<gene>
    <name evidence="9" type="ORF">ABIC75_001422</name>
</gene>
<feature type="transmembrane region" description="Helical" evidence="8">
    <location>
        <begin position="278"/>
        <end position="297"/>
    </location>
</feature>
<evidence type="ECO:0000313" key="9">
    <source>
        <dbReference type="EMBL" id="MET3651700.1"/>
    </source>
</evidence>
<protein>
    <submittedName>
        <fullName evidence="9">PurR-regulated permease PerM</fullName>
    </submittedName>
</protein>
<evidence type="ECO:0000256" key="6">
    <source>
        <dbReference type="ARBA" id="ARBA00022989"/>
    </source>
</evidence>
<evidence type="ECO:0000313" key="10">
    <source>
        <dbReference type="Proteomes" id="UP001549184"/>
    </source>
</evidence>
<dbReference type="RefSeq" id="WP_354013143.1">
    <property type="nucleotide sequence ID" value="NZ_JBEPMU010000002.1"/>
</dbReference>
<feature type="transmembrane region" description="Helical" evidence="8">
    <location>
        <begin position="304"/>
        <end position="323"/>
    </location>
</feature>
<dbReference type="PANTHER" id="PTHR21716:SF53">
    <property type="entry name" value="PERMEASE PERM-RELATED"/>
    <property type="match status" value="1"/>
</dbReference>